<dbReference type="InterPro" id="IPR036291">
    <property type="entry name" value="NAD(P)-bd_dom_sf"/>
</dbReference>
<dbReference type="PANTHER" id="PTHR43205:SF7">
    <property type="entry name" value="PROSTAGLANDIN REDUCTASE 1"/>
    <property type="match status" value="1"/>
</dbReference>
<organism evidence="3 4">
    <name type="scientific">Pacificimonas flava</name>
    <dbReference type="NCBI Taxonomy" id="1234595"/>
    <lineage>
        <taxon>Bacteria</taxon>
        <taxon>Pseudomonadati</taxon>
        <taxon>Pseudomonadota</taxon>
        <taxon>Alphaproteobacteria</taxon>
        <taxon>Sphingomonadales</taxon>
        <taxon>Sphingosinicellaceae</taxon>
        <taxon>Pacificimonas</taxon>
    </lineage>
</organism>
<dbReference type="EMBL" id="AMRV01000002">
    <property type="protein sequence ID" value="EMD83805.1"/>
    <property type="molecule type" value="Genomic_DNA"/>
</dbReference>
<dbReference type="SMART" id="SM00829">
    <property type="entry name" value="PKS_ER"/>
    <property type="match status" value="1"/>
</dbReference>
<dbReference type="PANTHER" id="PTHR43205">
    <property type="entry name" value="PROSTAGLANDIN REDUCTASE"/>
    <property type="match status" value="1"/>
</dbReference>
<dbReference type="RefSeq" id="WP_008600270.1">
    <property type="nucleotide sequence ID" value="NZ_AMRV01000002.1"/>
</dbReference>
<protein>
    <submittedName>
        <fullName evidence="3">Putative oxidoreductase YncB</fullName>
    </submittedName>
</protein>
<keyword evidence="4" id="KW-1185">Reference proteome</keyword>
<dbReference type="AlphaFoldDB" id="M2SEN8"/>
<dbReference type="SUPFAM" id="SSF51735">
    <property type="entry name" value="NAD(P)-binding Rossmann-fold domains"/>
    <property type="match status" value="1"/>
</dbReference>
<evidence type="ECO:0000313" key="3">
    <source>
        <dbReference type="EMBL" id="EMD83805.1"/>
    </source>
</evidence>
<dbReference type="InterPro" id="IPR020843">
    <property type="entry name" value="ER"/>
</dbReference>
<dbReference type="Gene3D" id="3.90.180.10">
    <property type="entry name" value="Medium-chain alcohol dehydrogenases, catalytic domain"/>
    <property type="match status" value="1"/>
</dbReference>
<dbReference type="GO" id="GO:0016628">
    <property type="term" value="F:oxidoreductase activity, acting on the CH-CH group of donors, NAD or NADP as acceptor"/>
    <property type="evidence" value="ECO:0007669"/>
    <property type="project" value="InterPro"/>
</dbReference>
<dbReference type="InterPro" id="IPR011032">
    <property type="entry name" value="GroES-like_sf"/>
</dbReference>
<dbReference type="PATRIC" id="fig|1234595.3.peg.776"/>
<dbReference type="SUPFAM" id="SSF50129">
    <property type="entry name" value="GroES-like"/>
    <property type="match status" value="1"/>
</dbReference>
<dbReference type="Pfam" id="PF00107">
    <property type="entry name" value="ADH_zinc_N"/>
    <property type="match status" value="1"/>
</dbReference>
<dbReference type="Gene3D" id="3.40.50.720">
    <property type="entry name" value="NAD(P)-binding Rossmann-like Domain"/>
    <property type="match status" value="1"/>
</dbReference>
<feature type="domain" description="Enoyl reductase (ER)" evidence="2">
    <location>
        <begin position="15"/>
        <end position="333"/>
    </location>
</feature>
<accession>M2SEN8</accession>
<dbReference type="OrthoDB" id="9805663at2"/>
<name>M2SEN8_9SPHN</name>
<proteinExistence type="predicted"/>
<dbReference type="FunFam" id="3.40.50.720:FF:000121">
    <property type="entry name" value="Prostaglandin reductase 2"/>
    <property type="match status" value="1"/>
</dbReference>
<dbReference type="InterPro" id="IPR013149">
    <property type="entry name" value="ADH-like_C"/>
</dbReference>
<evidence type="ECO:0000313" key="4">
    <source>
        <dbReference type="Proteomes" id="UP000011717"/>
    </source>
</evidence>
<gene>
    <name evidence="3" type="ORF">C725_0777</name>
</gene>
<comment type="caution">
    <text evidence="3">The sequence shown here is derived from an EMBL/GenBank/DDBJ whole genome shotgun (WGS) entry which is preliminary data.</text>
</comment>
<evidence type="ECO:0000256" key="1">
    <source>
        <dbReference type="ARBA" id="ARBA00023002"/>
    </source>
</evidence>
<dbReference type="InterPro" id="IPR041694">
    <property type="entry name" value="ADH_N_2"/>
</dbReference>
<dbReference type="InterPro" id="IPR045010">
    <property type="entry name" value="MDR_fam"/>
</dbReference>
<dbReference type="Pfam" id="PF16884">
    <property type="entry name" value="ADH_N_2"/>
    <property type="match status" value="1"/>
</dbReference>
<keyword evidence="1" id="KW-0560">Oxidoreductase</keyword>
<evidence type="ECO:0000259" key="2">
    <source>
        <dbReference type="SMART" id="SM00829"/>
    </source>
</evidence>
<dbReference type="Proteomes" id="UP000011717">
    <property type="component" value="Unassembled WGS sequence"/>
</dbReference>
<dbReference type="CDD" id="cd05288">
    <property type="entry name" value="PGDH"/>
    <property type="match status" value="1"/>
</dbReference>
<sequence>MTTRQVWRLARRPEGDIDKGDLTFTEEEQRAPEAGEALVEVIYLSLDPTNRIWMSDREQYMPPVEVGDPMRGGICGRVVSSRAPGLPEGTLVAGLGEWASHVIVEEGKVSPMRGVEGLPLAAAFGTFGGVGMTAYFGLLDIGQPQAGETLVVSAAAGGVGQIVGQIGKIKGCRVIGIAGGAEKCRFITEDLGFDHAIDYKNEDVGAALDRLAPDGVDIDFENVGGPIMQAVLERMNNFGRIPLCGLISQYNERGETQGGAPAYWETMLMRRLTVRGFIVTDFAPRFSEAAAQLGQWLAEGRLTTRQDVRQGLDRADDYVKLLYSGGNFGKLLVEVSPPA</sequence>
<reference evidence="3 4" key="1">
    <citation type="journal article" date="2013" name="Genome Announc.">
        <title>Draft Genome Sequence of Strain JLT2015T, Belonging to the Family Sphingomonadaceae of the Alphaproteobacteria.</title>
        <authorList>
            <person name="Tang K."/>
            <person name="Liu K."/>
            <person name="Li S."/>
            <person name="Jiao N."/>
        </authorList>
    </citation>
    <scope>NUCLEOTIDE SEQUENCE [LARGE SCALE GENOMIC DNA]</scope>
    <source>
        <strain evidence="3 4">JLT2015</strain>
    </source>
</reference>